<keyword evidence="2" id="KW-1185">Reference proteome</keyword>
<gene>
    <name evidence="1" type="ORF">DPMN_074994</name>
</gene>
<reference evidence="1" key="2">
    <citation type="submission" date="2020-11" db="EMBL/GenBank/DDBJ databases">
        <authorList>
            <person name="McCartney M.A."/>
            <person name="Auch B."/>
            <person name="Kono T."/>
            <person name="Mallez S."/>
            <person name="Becker A."/>
            <person name="Gohl D.M."/>
            <person name="Silverstein K.A.T."/>
            <person name="Koren S."/>
            <person name="Bechman K.B."/>
            <person name="Herman A."/>
            <person name="Abrahante J.E."/>
            <person name="Garbe J."/>
        </authorList>
    </citation>
    <scope>NUCLEOTIDE SEQUENCE</scope>
    <source>
        <strain evidence="1">Duluth1</strain>
        <tissue evidence="1">Whole animal</tissue>
    </source>
</reference>
<evidence type="ECO:0000313" key="1">
    <source>
        <dbReference type="EMBL" id="KAH3700029.1"/>
    </source>
</evidence>
<sequence>MEGLPTNVVERLFLVYEVDIQGRTQLHGLFQNDAQGCNLIRARSFFSKAGLFAMELRVYCVFHSVQQDAIEQPLGMDNSVRSRYLEQELRSPVLWSLMGI</sequence>
<reference evidence="1" key="1">
    <citation type="journal article" date="2019" name="bioRxiv">
        <title>The Genome of the Zebra Mussel, Dreissena polymorpha: A Resource for Invasive Species Research.</title>
        <authorList>
            <person name="McCartney M.A."/>
            <person name="Auch B."/>
            <person name="Kono T."/>
            <person name="Mallez S."/>
            <person name="Zhang Y."/>
            <person name="Obille A."/>
            <person name="Becker A."/>
            <person name="Abrahante J.E."/>
            <person name="Garbe J."/>
            <person name="Badalamenti J.P."/>
            <person name="Herman A."/>
            <person name="Mangelson H."/>
            <person name="Liachko I."/>
            <person name="Sullivan S."/>
            <person name="Sone E.D."/>
            <person name="Koren S."/>
            <person name="Silverstein K.A.T."/>
            <person name="Beckman K.B."/>
            <person name="Gohl D.M."/>
        </authorList>
    </citation>
    <scope>NUCLEOTIDE SEQUENCE</scope>
    <source>
        <strain evidence="1">Duluth1</strain>
        <tissue evidence="1">Whole animal</tissue>
    </source>
</reference>
<protein>
    <submittedName>
        <fullName evidence="1">Uncharacterized protein</fullName>
    </submittedName>
</protein>
<evidence type="ECO:0000313" key="2">
    <source>
        <dbReference type="Proteomes" id="UP000828390"/>
    </source>
</evidence>
<dbReference type="EMBL" id="JAIWYP010000015">
    <property type="protein sequence ID" value="KAH3700029.1"/>
    <property type="molecule type" value="Genomic_DNA"/>
</dbReference>
<dbReference type="Proteomes" id="UP000828390">
    <property type="component" value="Unassembled WGS sequence"/>
</dbReference>
<accession>A0A9D3YJN4</accession>
<comment type="caution">
    <text evidence="1">The sequence shown here is derived from an EMBL/GenBank/DDBJ whole genome shotgun (WGS) entry which is preliminary data.</text>
</comment>
<organism evidence="1 2">
    <name type="scientific">Dreissena polymorpha</name>
    <name type="common">Zebra mussel</name>
    <name type="synonym">Mytilus polymorpha</name>
    <dbReference type="NCBI Taxonomy" id="45954"/>
    <lineage>
        <taxon>Eukaryota</taxon>
        <taxon>Metazoa</taxon>
        <taxon>Spiralia</taxon>
        <taxon>Lophotrochozoa</taxon>
        <taxon>Mollusca</taxon>
        <taxon>Bivalvia</taxon>
        <taxon>Autobranchia</taxon>
        <taxon>Heteroconchia</taxon>
        <taxon>Euheterodonta</taxon>
        <taxon>Imparidentia</taxon>
        <taxon>Neoheterodontei</taxon>
        <taxon>Myida</taxon>
        <taxon>Dreissenoidea</taxon>
        <taxon>Dreissenidae</taxon>
        <taxon>Dreissena</taxon>
    </lineage>
</organism>
<dbReference type="AlphaFoldDB" id="A0A9D3YJN4"/>
<name>A0A9D3YJN4_DREPO</name>
<proteinExistence type="predicted"/>